<feature type="domain" description="Collagenase NC10/endostatin" evidence="2">
    <location>
        <begin position="245"/>
        <end position="424"/>
    </location>
</feature>
<feature type="region of interest" description="Disordered" evidence="1">
    <location>
        <begin position="27"/>
        <end position="69"/>
    </location>
</feature>
<name>A0A8T0DGZ4_9TREM</name>
<keyword evidence="4" id="KW-1185">Reference proteome</keyword>
<dbReference type="Pfam" id="PF06482">
    <property type="entry name" value="Endostatin"/>
    <property type="match status" value="1"/>
</dbReference>
<dbReference type="InterPro" id="IPR010515">
    <property type="entry name" value="Collagenase_NC10/endostatin"/>
</dbReference>
<accession>A0A8T0DGZ4</accession>
<dbReference type="PANTHER" id="PTHR24637">
    <property type="entry name" value="COLLAGEN"/>
    <property type="match status" value="1"/>
</dbReference>
<dbReference type="SUPFAM" id="SSF56436">
    <property type="entry name" value="C-type lectin-like"/>
    <property type="match status" value="1"/>
</dbReference>
<dbReference type="PANTHER" id="PTHR24637:SF421">
    <property type="entry name" value="CUTICLE COLLAGEN DPY-2"/>
    <property type="match status" value="1"/>
</dbReference>
<dbReference type="EMBL" id="JTDF01004188">
    <property type="protein sequence ID" value="KAF8567109.1"/>
    <property type="molecule type" value="Genomic_DNA"/>
</dbReference>
<dbReference type="InterPro" id="IPR016187">
    <property type="entry name" value="CTDL_fold"/>
</dbReference>
<evidence type="ECO:0000259" key="2">
    <source>
        <dbReference type="Pfam" id="PF06482"/>
    </source>
</evidence>
<dbReference type="OrthoDB" id="5983381at2759"/>
<organism evidence="3 4">
    <name type="scientific">Paragonimus westermani</name>
    <dbReference type="NCBI Taxonomy" id="34504"/>
    <lineage>
        <taxon>Eukaryota</taxon>
        <taxon>Metazoa</taxon>
        <taxon>Spiralia</taxon>
        <taxon>Lophotrochozoa</taxon>
        <taxon>Platyhelminthes</taxon>
        <taxon>Trematoda</taxon>
        <taxon>Digenea</taxon>
        <taxon>Plagiorchiida</taxon>
        <taxon>Troglotremata</taxon>
        <taxon>Troglotrematidae</taxon>
        <taxon>Paragonimus</taxon>
    </lineage>
</organism>
<proteinExistence type="predicted"/>
<dbReference type="Gene3D" id="3.10.100.10">
    <property type="entry name" value="Mannose-Binding Protein A, subunit A"/>
    <property type="match status" value="1"/>
</dbReference>
<dbReference type="Gene3D" id="1.20.5.320">
    <property type="entry name" value="6-Phosphogluconate Dehydrogenase, domain 3"/>
    <property type="match status" value="1"/>
</dbReference>
<dbReference type="AlphaFoldDB" id="A0A8T0DGZ4"/>
<dbReference type="Proteomes" id="UP000699462">
    <property type="component" value="Unassembled WGS sequence"/>
</dbReference>
<evidence type="ECO:0000313" key="4">
    <source>
        <dbReference type="Proteomes" id="UP000699462"/>
    </source>
</evidence>
<evidence type="ECO:0000313" key="3">
    <source>
        <dbReference type="EMBL" id="KAF8567109.1"/>
    </source>
</evidence>
<gene>
    <name evidence="3" type="ORF">P879_01874</name>
</gene>
<reference evidence="3 4" key="1">
    <citation type="submission" date="2019-07" db="EMBL/GenBank/DDBJ databases">
        <title>Annotation for the trematode Paragonimus westermani.</title>
        <authorList>
            <person name="Choi Y.-J."/>
        </authorList>
    </citation>
    <scope>NUCLEOTIDE SEQUENCE [LARGE SCALE GENOMIC DNA]</scope>
    <source>
        <strain evidence="3">180907_Pwestermani</strain>
    </source>
</reference>
<sequence length="430" mass="47217">MFQMTNISDCACVEELLKQGLLRLKGEKGDPGEIGPQGPEGPPGTCPATCTPPAVPPTVIQGPPGERGPPGVCTIEQCREASIPGPPGPPGEKGERGLPGECDLYDEKNRQTINQLVRDYLVQPQTQEHFRGKQGEPGNCNCPQNEKSHSTGDLLRSNVGEVTGFGAMVFSTERDLHKASHTLPIGTMVYVKETDSFYLKTDESVNRWRTISMMSKSEALQLPIPEPQTTSPVPRNFPQLEGKRLYLIARNERLRGDLRQGNRITGAHAGSIYACQRSAHSVGLGRAFYPLISTDVFNMDYVVPPTYRYGVPLINLHGEIVFDDFMSLIQGKSRPKAKIFTFNGEDVADDPAAPCLWLGRRPIYLNGDYEYAAQAKCRNWQSTEPSERALTATLPVEDTASGLLAKENTRLVPCSNFCRMLCIQLAPADV</sequence>
<dbReference type="InterPro" id="IPR016186">
    <property type="entry name" value="C-type_lectin-like/link_sf"/>
</dbReference>
<evidence type="ECO:0000256" key="1">
    <source>
        <dbReference type="SAM" id="MobiDB-lite"/>
    </source>
</evidence>
<protein>
    <recommendedName>
        <fullName evidence="2">Collagenase NC10/endostatin domain-containing protein</fullName>
    </recommendedName>
</protein>
<comment type="caution">
    <text evidence="3">The sequence shown here is derived from an EMBL/GenBank/DDBJ whole genome shotgun (WGS) entry which is preliminary data.</text>
</comment>